<dbReference type="EMBL" id="JAKNDE010000007">
    <property type="protein sequence ID" value="MCG5033338.1"/>
    <property type="molecule type" value="Genomic_DNA"/>
</dbReference>
<protein>
    <submittedName>
        <fullName evidence="1">XkdX family protein</fullName>
    </submittedName>
</protein>
<sequence>MRILVESLKRMYTVKKTLTKEQVAERVARGSISAEEYEYITGEKYSGGDAE</sequence>
<dbReference type="Proteomes" id="UP001200089">
    <property type="component" value="Unassembled WGS sequence"/>
</dbReference>
<accession>A0AAW5CNY5</accession>
<dbReference type="InterPro" id="IPR010022">
    <property type="entry name" value="XkdX"/>
</dbReference>
<organism evidence="1 2">
    <name type="scientific">Blautia massiliensis</name>
    <name type="common">ex Durand et al. 2017</name>
    <dbReference type="NCBI Taxonomy" id="1737424"/>
    <lineage>
        <taxon>Bacteria</taxon>
        <taxon>Bacillati</taxon>
        <taxon>Bacillota</taxon>
        <taxon>Clostridia</taxon>
        <taxon>Lachnospirales</taxon>
        <taxon>Lachnospiraceae</taxon>
        <taxon>Blautia</taxon>
    </lineage>
</organism>
<dbReference type="Pfam" id="PF09693">
    <property type="entry name" value="Phage_XkdX"/>
    <property type="match status" value="1"/>
</dbReference>
<name>A0AAW5CNY5_9FIRM</name>
<dbReference type="NCBIfam" id="TIGR01669">
    <property type="entry name" value="phage_XkdX"/>
    <property type="match status" value="1"/>
</dbReference>
<proteinExistence type="predicted"/>
<dbReference type="RefSeq" id="WP_237971799.1">
    <property type="nucleotide sequence ID" value="NZ_JAKNDE010000007.1"/>
</dbReference>
<evidence type="ECO:0000313" key="1">
    <source>
        <dbReference type="EMBL" id="MCG5033338.1"/>
    </source>
</evidence>
<reference evidence="1" key="1">
    <citation type="submission" date="2022-01" db="EMBL/GenBank/DDBJ databases">
        <title>Collection of gut derived symbiotic bacterial strains cultured from healthy donors.</title>
        <authorList>
            <person name="Lin H."/>
            <person name="Kohout C."/>
            <person name="Waligurski E."/>
            <person name="Pamer E.G."/>
        </authorList>
    </citation>
    <scope>NUCLEOTIDE SEQUENCE</scope>
    <source>
        <strain evidence="1">DFI.1.11</strain>
    </source>
</reference>
<gene>
    <name evidence="1" type="ORF">L0P48_06905</name>
</gene>
<dbReference type="AlphaFoldDB" id="A0AAW5CNY5"/>
<evidence type="ECO:0000313" key="2">
    <source>
        <dbReference type="Proteomes" id="UP001200089"/>
    </source>
</evidence>
<comment type="caution">
    <text evidence="1">The sequence shown here is derived from an EMBL/GenBank/DDBJ whole genome shotgun (WGS) entry which is preliminary data.</text>
</comment>